<feature type="binding site" evidence="6">
    <location>
        <position position="163"/>
    </location>
    <ligand>
        <name>NAD(+)</name>
        <dbReference type="ChEBI" id="CHEBI:57540"/>
        <note>ligand shared between two adjacent protomers</note>
    </ligand>
</feature>
<dbReference type="InterPro" id="IPR022828">
    <property type="entry name" value="Thi4_prok"/>
</dbReference>
<comment type="caution">
    <text evidence="6">Lacks conserved residue(s) required for the propagation of feature annotation.</text>
</comment>
<dbReference type="GO" id="GO:0052837">
    <property type="term" value="P:thiazole biosynthetic process"/>
    <property type="evidence" value="ECO:0007669"/>
    <property type="project" value="UniProtKB-UniRule"/>
</dbReference>
<evidence type="ECO:0000256" key="5">
    <source>
        <dbReference type="ARBA" id="ARBA00023027"/>
    </source>
</evidence>
<dbReference type="Pfam" id="PF01946">
    <property type="entry name" value="Thi4"/>
    <property type="match status" value="1"/>
</dbReference>
<dbReference type="Proteomes" id="UP000231267">
    <property type="component" value="Unassembled WGS sequence"/>
</dbReference>
<feature type="binding site" evidence="6">
    <location>
        <position position="235"/>
    </location>
    <ligand>
        <name>glycine</name>
        <dbReference type="ChEBI" id="CHEBI:57305"/>
    </ligand>
</feature>
<accession>A0A2J0LDU1</accession>
<dbReference type="InterPro" id="IPR002922">
    <property type="entry name" value="Thi4_fam"/>
</dbReference>
<keyword evidence="7" id="KW-0413">Isomerase</keyword>
<organism evidence="7 8">
    <name type="scientific">Candidatus Taenaricola geysiri</name>
    <dbReference type="NCBI Taxonomy" id="1974752"/>
    <lineage>
        <taxon>Bacteria</taxon>
        <taxon>Pseudomonadati</taxon>
        <taxon>Candidatus Omnitrophota</taxon>
        <taxon>Candidatus Taenaricola</taxon>
    </lineage>
</organism>
<dbReference type="GO" id="GO:0016853">
    <property type="term" value="F:isomerase activity"/>
    <property type="evidence" value="ECO:0007669"/>
    <property type="project" value="UniProtKB-KW"/>
</dbReference>
<dbReference type="PANTHER" id="PTHR43422">
    <property type="entry name" value="THIAMINE THIAZOLE SYNTHASE"/>
    <property type="match status" value="1"/>
</dbReference>
<dbReference type="GO" id="GO:0005506">
    <property type="term" value="F:iron ion binding"/>
    <property type="evidence" value="ECO:0007669"/>
    <property type="project" value="UniProtKB-UniRule"/>
</dbReference>
<gene>
    <name evidence="6" type="primary">thi4</name>
    <name evidence="7" type="ORF">COW11_05575</name>
</gene>
<name>A0A2J0LDU1_9BACT</name>
<dbReference type="PANTHER" id="PTHR43422:SF3">
    <property type="entry name" value="THIAMINE THIAZOLE SYNTHASE"/>
    <property type="match status" value="1"/>
</dbReference>
<keyword evidence="3 6" id="KW-0784">Thiamine biosynthesis</keyword>
<protein>
    <recommendedName>
        <fullName evidence="6">Thiamine thiazole synthase</fullName>
        <ecNumber evidence="6">2.4.2.59</ecNumber>
    </recommendedName>
</protein>
<comment type="subunit">
    <text evidence="6">Homooctamer; tetramer of dimers.</text>
</comment>
<feature type="binding site" evidence="6">
    <location>
        <position position="163"/>
    </location>
    <ligand>
        <name>Fe cation</name>
        <dbReference type="ChEBI" id="CHEBI:24875"/>
        <note>ligand shared between two adjacent protomers</note>
    </ligand>
</feature>
<evidence type="ECO:0000313" key="7">
    <source>
        <dbReference type="EMBL" id="PIW66022.1"/>
    </source>
</evidence>
<keyword evidence="2 6" id="KW-0479">Metal-binding</keyword>
<dbReference type="NCBIfam" id="TIGR00292">
    <property type="entry name" value="sulfide-dependent adenosine diphosphate thiazole synthase"/>
    <property type="match status" value="1"/>
</dbReference>
<keyword evidence="4 6" id="KW-0408">Iron</keyword>
<evidence type="ECO:0000313" key="8">
    <source>
        <dbReference type="Proteomes" id="UP000231267"/>
    </source>
</evidence>
<dbReference type="SUPFAM" id="SSF51905">
    <property type="entry name" value="FAD/NAD(P)-binding domain"/>
    <property type="match status" value="1"/>
</dbReference>
<dbReference type="HAMAP" id="MF_00304">
    <property type="entry name" value="Thi4"/>
    <property type="match status" value="1"/>
</dbReference>
<comment type="caution">
    <text evidence="7">The sequence shown here is derived from an EMBL/GenBank/DDBJ whole genome shotgun (WGS) entry which is preliminary data.</text>
</comment>
<dbReference type="InterPro" id="IPR036188">
    <property type="entry name" value="FAD/NAD-bd_sf"/>
</dbReference>
<evidence type="ECO:0000256" key="6">
    <source>
        <dbReference type="HAMAP-Rule" id="MF_00304"/>
    </source>
</evidence>
<keyword evidence="1 6" id="KW-0808">Transferase</keyword>
<comment type="catalytic activity">
    <reaction evidence="6">
        <text>hydrogen sulfide + glycine + NAD(+) = ADP-5-ethyl-4-methylthiazole-2-carboxylate + nicotinamide + 3 H2O + H(+)</text>
        <dbReference type="Rhea" id="RHEA:55704"/>
        <dbReference type="ChEBI" id="CHEBI:15377"/>
        <dbReference type="ChEBI" id="CHEBI:15378"/>
        <dbReference type="ChEBI" id="CHEBI:17154"/>
        <dbReference type="ChEBI" id="CHEBI:29919"/>
        <dbReference type="ChEBI" id="CHEBI:57305"/>
        <dbReference type="ChEBI" id="CHEBI:57540"/>
        <dbReference type="ChEBI" id="CHEBI:139151"/>
        <dbReference type="EC" id="2.4.2.59"/>
    </reaction>
</comment>
<dbReference type="GO" id="GO:0009228">
    <property type="term" value="P:thiamine biosynthetic process"/>
    <property type="evidence" value="ECO:0007669"/>
    <property type="project" value="UniProtKB-KW"/>
</dbReference>
<dbReference type="UniPathway" id="UPA00060"/>
<reference evidence="7 8" key="1">
    <citation type="submission" date="2017-09" db="EMBL/GenBank/DDBJ databases">
        <title>Depth-based differentiation of microbial function through sediment-hosted aquifers and enrichment of novel symbionts in the deep terrestrial subsurface.</title>
        <authorList>
            <person name="Probst A.J."/>
            <person name="Ladd B."/>
            <person name="Jarett J.K."/>
            <person name="Geller-Mcgrath D.E."/>
            <person name="Sieber C.M."/>
            <person name="Emerson J.B."/>
            <person name="Anantharaman K."/>
            <person name="Thomas B.C."/>
            <person name="Malmstrom R."/>
            <person name="Stieglmeier M."/>
            <person name="Klingl A."/>
            <person name="Woyke T."/>
            <person name="Ryan C.M."/>
            <person name="Banfield J.F."/>
        </authorList>
    </citation>
    <scope>NUCLEOTIDE SEQUENCE [LARGE SCALE GENOMIC DNA]</scope>
    <source>
        <strain evidence="7">CG12_big_fil_rev_8_21_14_0_65_43_15</strain>
    </source>
</reference>
<comment type="cofactor">
    <cofactor evidence="6">
        <name>Fe(2+)</name>
        <dbReference type="ChEBI" id="CHEBI:29033"/>
    </cofactor>
</comment>
<evidence type="ECO:0000256" key="4">
    <source>
        <dbReference type="ARBA" id="ARBA00023004"/>
    </source>
</evidence>
<comment type="pathway">
    <text evidence="6">Cofactor biosynthesis; thiamine diphosphate biosynthesis.</text>
</comment>
<feature type="binding site" description="in other chain" evidence="6">
    <location>
        <position position="225"/>
    </location>
    <ligand>
        <name>NAD(+)</name>
        <dbReference type="ChEBI" id="CHEBI:57540"/>
        <note>ligand shared between two adjacent protomers</note>
    </ligand>
</feature>
<dbReference type="AlphaFoldDB" id="A0A2J0LDU1"/>
<evidence type="ECO:0000256" key="2">
    <source>
        <dbReference type="ARBA" id="ARBA00022723"/>
    </source>
</evidence>
<dbReference type="EMBL" id="PFGP01000125">
    <property type="protein sequence ID" value="PIW66022.1"/>
    <property type="molecule type" value="Genomic_DNA"/>
</dbReference>
<feature type="binding site" description="in other chain" evidence="6">
    <location>
        <position position="68"/>
    </location>
    <ligand>
        <name>NAD(+)</name>
        <dbReference type="ChEBI" id="CHEBI:57540"/>
        <note>ligand shared between two adjacent protomers</note>
    </ligand>
</feature>
<feature type="binding site" description="in other chain" evidence="6">
    <location>
        <position position="41"/>
    </location>
    <ligand>
        <name>NAD(+)</name>
        <dbReference type="ChEBI" id="CHEBI:57540"/>
        <note>ligand shared between two adjacent protomers</note>
    </ligand>
</feature>
<evidence type="ECO:0000256" key="3">
    <source>
        <dbReference type="ARBA" id="ARBA00022977"/>
    </source>
</evidence>
<sequence length="269" mass="28880">MKTSFKEVSDAKISRAILSEFNSWFSDYIVSDVIIVGAGPSGLVAARDLAKQGIKVLVIEVNNYLGGGFWIGGYLMNTLTFRSPAEEMLDELNIPYKKTLDGLLTADGPNACSKLISAACDAGARILNMTKFDDVVLRDKRVEGIVINWAPVSALPRQISCVDPISIEAKVVIDATGHDAYVARSLEKKGLLKLKGTGAMDANTSEDLIVNNTGEVYPGLIVAGMAVSAVWGIPRMGPTFAGMLYSGRKAAEITSRIVLKNEIPVENQL</sequence>
<evidence type="ECO:0000256" key="1">
    <source>
        <dbReference type="ARBA" id="ARBA00022679"/>
    </source>
</evidence>
<dbReference type="PRINTS" id="PR00420">
    <property type="entry name" value="RNGMNOXGNASE"/>
</dbReference>
<feature type="binding site" description="in other chain" evidence="6">
    <location>
        <position position="178"/>
    </location>
    <ligand>
        <name>Fe cation</name>
        <dbReference type="ChEBI" id="CHEBI:24875"/>
        <note>ligand shared between two adjacent protomers</note>
    </ligand>
</feature>
<comment type="function">
    <text evidence="6">Involved in the biosynthesis of the thiazole moiety of thiamine. Catalyzes the conversion of NAD and glycine to adenosine diphosphate 5-(2-hydroxyethyl)-4-methylthiazole-2-carboxylate (ADT), an adenylated thiazole intermediate, using free sulfide as a source of sulfur.</text>
</comment>
<keyword evidence="5 6" id="KW-0520">NAD</keyword>
<dbReference type="GO" id="GO:0016763">
    <property type="term" value="F:pentosyltransferase activity"/>
    <property type="evidence" value="ECO:0007669"/>
    <property type="project" value="UniProtKB-UniRule"/>
</dbReference>
<dbReference type="EC" id="2.4.2.59" evidence="6"/>
<comment type="similarity">
    <text evidence="6">Belongs to the THI4 family.</text>
</comment>
<proteinExistence type="inferred from homology"/>
<dbReference type="GO" id="GO:0009229">
    <property type="term" value="P:thiamine diphosphate biosynthetic process"/>
    <property type="evidence" value="ECO:0007669"/>
    <property type="project" value="UniProtKB-UniRule"/>
</dbReference>
<dbReference type="Gene3D" id="3.50.50.60">
    <property type="entry name" value="FAD/NAD(P)-binding domain"/>
    <property type="match status" value="1"/>
</dbReference>